<dbReference type="Pfam" id="PF03544">
    <property type="entry name" value="TonB_C"/>
    <property type="match status" value="1"/>
</dbReference>
<name>A0ABY1CHT1_MYXFU</name>
<comment type="subcellular location">
    <subcellularLocation>
        <location evidence="2">Cell outer membrane</location>
        <topology evidence="2">Multi-pass membrane protein</topology>
    </subcellularLocation>
    <subcellularLocation>
        <location evidence="1">Membrane</location>
        <topology evidence="1">Single-pass membrane protein</topology>
    </subcellularLocation>
</comment>
<sequence length="964" mass="102140">MLVMCAMGALEEVPITPPVPVEAAAPSMPVDAPVLERPATVVLRLTIDEAGEVSRAEVQSSAGRVFDRAAMEAAVRWRFQPARRGEAPLEVRVDVPVHFVPEAAGGVGAHHHGEAMAATAVPARGSGATGDRSSVAGAESPSDEPGSATASRSPRGASVRSSAAGAVVPSDEPGSATASRSSREASARSAATGAESPSDEPGSAKASHRSMESSAHGSAAGDASPSDATSLASSTQAGSATGALALDESEGSASSGEQGATTEAKSSERILSTTVRDVAAAPPPVAVGDFHIEVGQLADVPRNSASDLMLLAPGVMLANHGGEGHAETVFIRGFDAGEGKDVEMRLNGVPLNEVSHAHGHGYADTYFIIPELVDALRVTEGPYDASQGDFGVAGTVEYQLGLKRRGLTTSVSYGSFASRRLALVWGPPESSEATFVGLLLRQGDGFGPNRSYANASAMAQVELLLGDDTRLRLLGTSYGARFASAGVVRETDVVDSRLPCAPDADSQFFCFYDENQGGASQRHIVSAELQSRLKRGGRLVQQGYVVLRQTRIRDNFTGFMQDTPPVGQSQRGDTAEGFYRGNTLGLRGRYIPGVTLLGEARPLELGYVARYDDVRARSRRLRDSGGAPYATLYDNQVRTTNLGGYASLRVPLRPWLTLRAGLRLDTFLFGVEDLNRPAVDRDGPRLTDESVDAYGFFASPRASAEVKLSPRLTWMTSAGLGARSSDAAALSDAELAPYARVASGETGLGWRLEGEGRPYTLEARGAVFATRVSQDFVFDERLGRNQPIGASQRLGAFATGRFVWSEWMDVQASIAWARATLPTPGASAWKLWDGAVMPYIPALLGRLDASVRGDVTLAGERVGWNVALGHSAVGPRPLPLDRYSAPVFLFDVATRARWSWVEFGVSVENALDTRWRETELNYVSNFRGADAPASLLATRHFTAGPPRTFRGTLTLYLDFEEDSP</sequence>
<dbReference type="InterPro" id="IPR037066">
    <property type="entry name" value="Plug_dom_sf"/>
</dbReference>
<proteinExistence type="inferred from homology"/>
<evidence type="ECO:0000256" key="4">
    <source>
        <dbReference type="ARBA" id="ARBA00022452"/>
    </source>
</evidence>
<evidence type="ECO:0000256" key="10">
    <source>
        <dbReference type="RuleBase" id="RU003357"/>
    </source>
</evidence>
<evidence type="ECO:0000256" key="8">
    <source>
        <dbReference type="ARBA" id="ARBA00023136"/>
    </source>
</evidence>
<feature type="region of interest" description="Disordered" evidence="11">
    <location>
        <begin position="121"/>
        <end position="269"/>
    </location>
</feature>
<accession>A0ABY1CHT1</accession>
<dbReference type="PANTHER" id="PTHR30069">
    <property type="entry name" value="TONB-DEPENDENT OUTER MEMBRANE RECEPTOR"/>
    <property type="match status" value="1"/>
</dbReference>
<keyword evidence="3" id="KW-0813">Transport</keyword>
<protein>
    <submittedName>
        <fullName evidence="13">TonB family C-terminal domain-containing protein</fullName>
    </submittedName>
</protein>
<dbReference type="InterPro" id="IPR012910">
    <property type="entry name" value="Plug_dom"/>
</dbReference>
<comment type="similarity">
    <text evidence="10">Belongs to the TonB-dependent receptor family.</text>
</comment>
<gene>
    <name evidence="13" type="ORF">SAMN05443572_104611</name>
</gene>
<dbReference type="SUPFAM" id="SSF74653">
    <property type="entry name" value="TolA/TonB C-terminal domain"/>
    <property type="match status" value="1"/>
</dbReference>
<dbReference type="PANTHER" id="PTHR30069:SF49">
    <property type="entry name" value="OUTER MEMBRANE PROTEIN C"/>
    <property type="match status" value="1"/>
</dbReference>
<evidence type="ECO:0000256" key="9">
    <source>
        <dbReference type="ARBA" id="ARBA00023237"/>
    </source>
</evidence>
<evidence type="ECO:0000313" key="14">
    <source>
        <dbReference type="Proteomes" id="UP000183760"/>
    </source>
</evidence>
<dbReference type="Gene3D" id="2.40.170.20">
    <property type="entry name" value="TonB-dependent receptor, beta-barrel domain"/>
    <property type="match status" value="1"/>
</dbReference>
<feature type="compositionally biased region" description="Low complexity" evidence="11">
    <location>
        <begin position="213"/>
        <end position="260"/>
    </location>
</feature>
<evidence type="ECO:0000259" key="12">
    <source>
        <dbReference type="PROSITE" id="PS52015"/>
    </source>
</evidence>
<keyword evidence="9" id="KW-0998">Cell outer membrane</keyword>
<evidence type="ECO:0000256" key="7">
    <source>
        <dbReference type="ARBA" id="ARBA00023077"/>
    </source>
</evidence>
<dbReference type="Proteomes" id="UP000183760">
    <property type="component" value="Unassembled WGS sequence"/>
</dbReference>
<keyword evidence="4" id="KW-1134">Transmembrane beta strand</keyword>
<comment type="caution">
    <text evidence="13">The sequence shown here is derived from an EMBL/GenBank/DDBJ whole genome shotgun (WGS) entry which is preliminary data.</text>
</comment>
<dbReference type="NCBIfam" id="TIGR01352">
    <property type="entry name" value="tonB_Cterm"/>
    <property type="match status" value="1"/>
</dbReference>
<reference evidence="13 14" key="1">
    <citation type="submission" date="2016-10" db="EMBL/GenBank/DDBJ databases">
        <authorList>
            <person name="Varghese N."/>
            <person name="Submissions S."/>
        </authorList>
    </citation>
    <scope>NUCLEOTIDE SEQUENCE [LARGE SCALE GENOMIC DNA]</scope>
    <source>
        <strain evidence="13 14">DSM 16525</strain>
    </source>
</reference>
<evidence type="ECO:0000256" key="2">
    <source>
        <dbReference type="ARBA" id="ARBA00004571"/>
    </source>
</evidence>
<keyword evidence="6" id="KW-1133">Transmembrane helix</keyword>
<feature type="domain" description="TonB C-terminal" evidence="12">
    <location>
        <begin position="13"/>
        <end position="108"/>
    </location>
</feature>
<dbReference type="Gene3D" id="3.30.1150.10">
    <property type="match status" value="1"/>
</dbReference>
<evidence type="ECO:0000256" key="5">
    <source>
        <dbReference type="ARBA" id="ARBA00022692"/>
    </source>
</evidence>
<dbReference type="EMBL" id="FOIB01000004">
    <property type="protein sequence ID" value="SEU05352.1"/>
    <property type="molecule type" value="Genomic_DNA"/>
</dbReference>
<dbReference type="RefSeq" id="WP_083560061.1">
    <property type="nucleotide sequence ID" value="NZ_BJXR01000017.1"/>
</dbReference>
<dbReference type="InterPro" id="IPR000531">
    <property type="entry name" value="Beta-barrel_TonB"/>
</dbReference>
<dbReference type="Pfam" id="PF00593">
    <property type="entry name" value="TonB_dep_Rec_b-barrel"/>
    <property type="match status" value="1"/>
</dbReference>
<keyword evidence="14" id="KW-1185">Reference proteome</keyword>
<dbReference type="Gene3D" id="2.170.130.10">
    <property type="entry name" value="TonB-dependent receptor, plug domain"/>
    <property type="match status" value="1"/>
</dbReference>
<evidence type="ECO:0000256" key="3">
    <source>
        <dbReference type="ARBA" id="ARBA00022448"/>
    </source>
</evidence>
<keyword evidence="7 10" id="KW-0798">TonB box</keyword>
<dbReference type="InterPro" id="IPR006260">
    <property type="entry name" value="TonB/TolA_C"/>
</dbReference>
<dbReference type="InterPro" id="IPR039426">
    <property type="entry name" value="TonB-dep_rcpt-like"/>
</dbReference>
<keyword evidence="5" id="KW-0812">Transmembrane</keyword>
<feature type="compositionally biased region" description="Low complexity" evidence="11">
    <location>
        <begin position="150"/>
        <end position="180"/>
    </location>
</feature>
<feature type="compositionally biased region" description="Low complexity" evidence="11">
    <location>
        <begin position="187"/>
        <end position="196"/>
    </location>
</feature>
<dbReference type="SUPFAM" id="SSF56935">
    <property type="entry name" value="Porins"/>
    <property type="match status" value="1"/>
</dbReference>
<evidence type="ECO:0000313" key="13">
    <source>
        <dbReference type="EMBL" id="SEU05352.1"/>
    </source>
</evidence>
<dbReference type="Pfam" id="PF07715">
    <property type="entry name" value="Plug"/>
    <property type="match status" value="1"/>
</dbReference>
<keyword evidence="8 10" id="KW-0472">Membrane</keyword>
<evidence type="ECO:0000256" key="11">
    <source>
        <dbReference type="SAM" id="MobiDB-lite"/>
    </source>
</evidence>
<dbReference type="PROSITE" id="PS52015">
    <property type="entry name" value="TONB_CTD"/>
    <property type="match status" value="1"/>
</dbReference>
<organism evidence="13 14">
    <name type="scientific">Myxococcus fulvus</name>
    <dbReference type="NCBI Taxonomy" id="33"/>
    <lineage>
        <taxon>Bacteria</taxon>
        <taxon>Pseudomonadati</taxon>
        <taxon>Myxococcota</taxon>
        <taxon>Myxococcia</taxon>
        <taxon>Myxococcales</taxon>
        <taxon>Cystobacterineae</taxon>
        <taxon>Myxococcaceae</taxon>
        <taxon>Myxococcus</taxon>
    </lineage>
</organism>
<evidence type="ECO:0000256" key="6">
    <source>
        <dbReference type="ARBA" id="ARBA00022989"/>
    </source>
</evidence>
<dbReference type="InterPro" id="IPR036942">
    <property type="entry name" value="Beta-barrel_TonB_sf"/>
</dbReference>
<evidence type="ECO:0000256" key="1">
    <source>
        <dbReference type="ARBA" id="ARBA00004167"/>
    </source>
</evidence>
<dbReference type="InterPro" id="IPR037682">
    <property type="entry name" value="TonB_C"/>
</dbReference>